<reference evidence="2" key="1">
    <citation type="journal article" name="BMC Genomics">
        <title>Long-read sequencing and de novo genome assembly of marine medaka (Oryzias melastigma).</title>
        <authorList>
            <person name="Liang P."/>
            <person name="Saqib H.S.A."/>
            <person name="Ni X."/>
            <person name="Shen Y."/>
        </authorList>
    </citation>
    <scope>NUCLEOTIDE SEQUENCE</scope>
    <source>
        <strain evidence="2">Bigg-433</strain>
    </source>
</reference>
<proteinExistence type="predicted"/>
<evidence type="ECO:0000256" key="1">
    <source>
        <dbReference type="SAM" id="Phobius"/>
    </source>
</evidence>
<keyword evidence="1" id="KW-0472">Membrane</keyword>
<feature type="transmembrane region" description="Helical" evidence="1">
    <location>
        <begin position="65"/>
        <end position="83"/>
    </location>
</feature>
<dbReference type="EMBL" id="WKFB01000996">
    <property type="protein sequence ID" value="KAF6716128.1"/>
    <property type="molecule type" value="Genomic_DNA"/>
</dbReference>
<accession>A0A834BMI7</accession>
<gene>
    <name evidence="2" type="ORF">FQA47_013851</name>
</gene>
<organism evidence="2 3">
    <name type="scientific">Oryzias melastigma</name>
    <name type="common">Marine medaka</name>
    <dbReference type="NCBI Taxonomy" id="30732"/>
    <lineage>
        <taxon>Eukaryota</taxon>
        <taxon>Metazoa</taxon>
        <taxon>Chordata</taxon>
        <taxon>Craniata</taxon>
        <taxon>Vertebrata</taxon>
        <taxon>Euteleostomi</taxon>
        <taxon>Actinopterygii</taxon>
        <taxon>Neopterygii</taxon>
        <taxon>Teleostei</taxon>
        <taxon>Neoteleostei</taxon>
        <taxon>Acanthomorphata</taxon>
        <taxon>Ovalentaria</taxon>
        <taxon>Atherinomorphae</taxon>
        <taxon>Beloniformes</taxon>
        <taxon>Adrianichthyidae</taxon>
        <taxon>Oryziinae</taxon>
        <taxon>Oryzias</taxon>
    </lineage>
</organism>
<evidence type="ECO:0000313" key="2">
    <source>
        <dbReference type="EMBL" id="KAF6716128.1"/>
    </source>
</evidence>
<comment type="caution">
    <text evidence="2">The sequence shown here is derived from an EMBL/GenBank/DDBJ whole genome shotgun (WGS) entry which is preliminary data.</text>
</comment>
<dbReference type="AlphaFoldDB" id="A0A834BMI7"/>
<protein>
    <submittedName>
        <fullName evidence="2">Uncharacterized protein</fullName>
    </submittedName>
</protein>
<name>A0A834BMI7_ORYME</name>
<keyword evidence="1" id="KW-0812">Transmembrane</keyword>
<dbReference type="Proteomes" id="UP000646548">
    <property type="component" value="Unassembled WGS sequence"/>
</dbReference>
<evidence type="ECO:0000313" key="3">
    <source>
        <dbReference type="Proteomes" id="UP000646548"/>
    </source>
</evidence>
<keyword evidence="1" id="KW-1133">Transmembrane helix</keyword>
<sequence>MSDDLKPEFLWLLDAADQRLNWSGRLGFAPALHLPRALLWKLTAGRRASSGRARSVCIRGPDSMPYFWIHTAWITGVALLLGFQGKGSFVAFMSRPDGFRRETPKLREKNIHAKARYASDHVTGAYLAEE</sequence>